<name>A0ACC0IDR8_9ERIC</name>
<evidence type="ECO:0000313" key="2">
    <source>
        <dbReference type="Proteomes" id="UP001060215"/>
    </source>
</evidence>
<organism evidence="1 2">
    <name type="scientific">Camellia lanceoleosa</name>
    <dbReference type="NCBI Taxonomy" id="1840588"/>
    <lineage>
        <taxon>Eukaryota</taxon>
        <taxon>Viridiplantae</taxon>
        <taxon>Streptophyta</taxon>
        <taxon>Embryophyta</taxon>
        <taxon>Tracheophyta</taxon>
        <taxon>Spermatophyta</taxon>
        <taxon>Magnoliopsida</taxon>
        <taxon>eudicotyledons</taxon>
        <taxon>Gunneridae</taxon>
        <taxon>Pentapetalae</taxon>
        <taxon>asterids</taxon>
        <taxon>Ericales</taxon>
        <taxon>Theaceae</taxon>
        <taxon>Camellia</taxon>
    </lineage>
</organism>
<comment type="caution">
    <text evidence="1">The sequence shown here is derived from an EMBL/GenBank/DDBJ whole genome shotgun (WGS) entry which is preliminary data.</text>
</comment>
<proteinExistence type="predicted"/>
<evidence type="ECO:0000313" key="1">
    <source>
        <dbReference type="EMBL" id="KAI8023482.1"/>
    </source>
</evidence>
<dbReference type="EMBL" id="CM045763">
    <property type="protein sequence ID" value="KAI8023482.1"/>
    <property type="molecule type" value="Genomic_DNA"/>
</dbReference>
<keyword evidence="1" id="KW-0808">Transferase</keyword>
<keyword evidence="2" id="KW-1185">Reference proteome</keyword>
<gene>
    <name evidence="1" type="ORF">LOK49_LG03G02674</name>
</gene>
<protein>
    <submittedName>
        <fullName evidence="1">Serine/threonine-protein kinase BSK5</fullName>
    </submittedName>
</protein>
<dbReference type="Proteomes" id="UP001060215">
    <property type="component" value="Chromosome 6"/>
</dbReference>
<keyword evidence="1" id="KW-0418">Kinase</keyword>
<sequence length="161" mass="18198">MDSWEAHPSRCQESYYHRFQRKGADIPTYVVRVNEGDYSHDVSNIVRHLTDTGKNFCDVDGPCLEGHFSNDEGIELVRLASRCLQDEPRERPNAKSLVIVLASSRKKPSQESISSRCRLALIQVNNVREIYDVTDSRAFACTIPCFDGYSHESASTTPSSR</sequence>
<reference evidence="1 2" key="1">
    <citation type="journal article" date="2022" name="Plant J.">
        <title>Chromosome-level genome of Camellia lanceoleosa provides a valuable resource for understanding genome evolution and self-incompatibility.</title>
        <authorList>
            <person name="Gong W."/>
            <person name="Xiao S."/>
            <person name="Wang L."/>
            <person name="Liao Z."/>
            <person name="Chang Y."/>
            <person name="Mo W."/>
            <person name="Hu G."/>
            <person name="Li W."/>
            <person name="Zhao G."/>
            <person name="Zhu H."/>
            <person name="Hu X."/>
            <person name="Ji K."/>
            <person name="Xiang X."/>
            <person name="Song Q."/>
            <person name="Yuan D."/>
            <person name="Jin S."/>
            <person name="Zhang L."/>
        </authorList>
    </citation>
    <scope>NUCLEOTIDE SEQUENCE [LARGE SCALE GENOMIC DNA]</scope>
    <source>
        <strain evidence="1">SQ_2022a</strain>
    </source>
</reference>
<accession>A0ACC0IDR8</accession>